<evidence type="ECO:0000313" key="2">
    <source>
        <dbReference type="Proteomes" id="UP000812287"/>
    </source>
</evidence>
<accession>A0A9P7W6H6</accession>
<dbReference type="Proteomes" id="UP000812287">
    <property type="component" value="Unassembled WGS sequence"/>
</dbReference>
<dbReference type="EMBL" id="MU250523">
    <property type="protein sequence ID" value="KAG7452850.1"/>
    <property type="molecule type" value="Genomic_DNA"/>
</dbReference>
<organism evidence="1 2">
    <name type="scientific">Guyanagaster necrorhizus</name>
    <dbReference type="NCBI Taxonomy" id="856835"/>
    <lineage>
        <taxon>Eukaryota</taxon>
        <taxon>Fungi</taxon>
        <taxon>Dikarya</taxon>
        <taxon>Basidiomycota</taxon>
        <taxon>Agaricomycotina</taxon>
        <taxon>Agaricomycetes</taxon>
        <taxon>Agaricomycetidae</taxon>
        <taxon>Agaricales</taxon>
        <taxon>Marasmiineae</taxon>
        <taxon>Physalacriaceae</taxon>
        <taxon>Guyanagaster</taxon>
    </lineage>
</organism>
<protein>
    <submittedName>
        <fullName evidence="1">Uncharacterized protein</fullName>
    </submittedName>
</protein>
<dbReference type="GeneID" id="66100971"/>
<sequence>MHFTGGEDNGTPQVRITYPVLDSCNSVMPLQSIFRQWFQFDRVALGTDVASLLRKKLDEKRDVRELAVYTDVSVRAFARLERRSSFFHTGLEIRQRHISQRERREPGGPVWTRLLQFQSAPQHLQERFKSIDFTNRRSLDSVSKSWLQEDEDRYNSFNLELLNDDVVVTKVDPLRFAGPVIFGVLMRSEYLWGPSQGLNVYYGAVTLSLLDDSKKSSLKKNKVENRRIMNLEYASQQFSPHVIYGCKKNGLWSPAHFSSESNDLEHDQFRLYGDYQKIGVGADKMRRRYTVCMLVKQWVVGIGFSSPAQVTTEFVRLDQKDSAWPGFLFRVEKETNPFTIVIPTAELWERLRWQEKEELARERRGFYELTEADRTRQQSRSWRRALQYLTPVYVKTKRGQTRESRAIMRM</sequence>
<evidence type="ECO:0000313" key="1">
    <source>
        <dbReference type="EMBL" id="KAG7452850.1"/>
    </source>
</evidence>
<comment type="caution">
    <text evidence="1">The sequence shown here is derived from an EMBL/GenBank/DDBJ whole genome shotgun (WGS) entry which is preliminary data.</text>
</comment>
<dbReference type="RefSeq" id="XP_043046350.1">
    <property type="nucleotide sequence ID" value="XM_043178677.1"/>
</dbReference>
<gene>
    <name evidence="1" type="ORF">BT62DRAFT_1070566</name>
</gene>
<keyword evidence="2" id="KW-1185">Reference proteome</keyword>
<reference evidence="1" key="1">
    <citation type="submission" date="2020-11" db="EMBL/GenBank/DDBJ databases">
        <title>Adaptations for nitrogen fixation in a non-lichenized fungal sporocarp promotes dispersal by wood-feeding termites.</title>
        <authorList>
            <consortium name="DOE Joint Genome Institute"/>
            <person name="Koch R.A."/>
            <person name="Yoon G."/>
            <person name="Arayal U."/>
            <person name="Lail K."/>
            <person name="Amirebrahimi M."/>
            <person name="Labutti K."/>
            <person name="Lipzen A."/>
            <person name="Riley R."/>
            <person name="Barry K."/>
            <person name="Henrissat B."/>
            <person name="Grigoriev I.V."/>
            <person name="Herr J.R."/>
            <person name="Aime M.C."/>
        </authorList>
    </citation>
    <scope>NUCLEOTIDE SEQUENCE</scope>
    <source>
        <strain evidence="1">MCA 3950</strain>
    </source>
</reference>
<name>A0A9P7W6H6_9AGAR</name>
<dbReference type="AlphaFoldDB" id="A0A9P7W6H6"/>
<proteinExistence type="predicted"/>